<evidence type="ECO:0000256" key="1">
    <source>
        <dbReference type="SAM" id="MobiDB-lite"/>
    </source>
</evidence>
<dbReference type="PANTHER" id="PTHR13199:SF11">
    <property type="entry name" value="PROTEIN ATOSSA"/>
    <property type="match status" value="1"/>
</dbReference>
<evidence type="ECO:0000313" key="2">
    <source>
        <dbReference type="EMBL" id="CAH0404380.1"/>
    </source>
</evidence>
<evidence type="ECO:0000313" key="3">
    <source>
        <dbReference type="Proteomes" id="UP001153292"/>
    </source>
</evidence>
<feature type="region of interest" description="Disordered" evidence="1">
    <location>
        <begin position="855"/>
        <end position="904"/>
    </location>
</feature>
<dbReference type="InterPro" id="IPR051506">
    <property type="entry name" value="ATOS_Transcription_Regulators"/>
</dbReference>
<feature type="compositionally biased region" description="Basic and acidic residues" evidence="1">
    <location>
        <begin position="860"/>
        <end position="870"/>
    </location>
</feature>
<sequence length="979" mass="109919">MHSSETLAAPPSTGPNLLLELGRLIVRSRSRSPPPSPAPAPAPSPHDRLLQAKLRAARPSTSHQLLNSYVALVLNLLSLLQGRSTLLQASASPNSSAVMSSWYSRRSHQYFVLFLSPSSSTAMSSLYVTCHRFYKTDAPNSTLCSLSPPSSSTAMSPLYVTCRRYKTGLHFNKRGRHLTLQQLCRPGTLYASTYFVLSLSSELLNGYVALVLNLISLLQDRKKESDIAGRDTLASTKASLPRDRLLYAKLRAEKPSTSHQEPPTPQAETHPRGVLLERWTMHTLPAKRKLSRETCNIKKIEANCDQDELDELDEFKRKLNVVYSVRTPGDTYHANEFQKTPISHQFPVTDIGGNVHLKVVLESLPRVDEIPNVKCTCQKRRASKEMPVNIHEELTGKLNDLTIGNRIKFPTDLINSNTGNPARRLSIVTNAASTEYLYTSDEKDEKNKVLDDRMLTPCSENGKHKCNCDEESDGREMKSFTSVNNEPKKLDERRLREIAKYKRRLRKESKLKKLSDSTSSEGDKIEKAKETHTSIPILQASRFDRLRAIGCYRNQTYLTLPASRIETKSPFVDAATIQPDEIKKTCTVGTQTDNVACSCGSVIEMKCDSCVQNRLVRSEANYDLASLDGKNNGARRKREDDAVEMFKKPKCDNLCSGSSIHSEKCDNLVVTNVSFGSDVVKRPKIRRYQHLMDRIDRVVEDRSNKDIEELHLKTDDTVFSVPKRESKRQKTFSINDDEYVPYEKCDYGTFEKYESDQIESPVDQNGFKFPEVRKGQENLVPSPSETDRFRFRFDSAASMVFHTKTVLYDLTKMPPRARTFLRQRTLYLPASAPAPPPHLIHKWLRYLIHLRPITAPSDDNDTKSDGETKFTDGPSKNADAQSKTADAQSKITDAQSKTADAQSKIADGASKIADGASKIADGIGNCRGPNRVFGGSSEHDTEAKRDNNMLEICYENGNGVAFELRSFTYAPENPKYSPR</sequence>
<feature type="region of interest" description="Disordered" evidence="1">
    <location>
        <begin position="919"/>
        <end position="944"/>
    </location>
</feature>
<feature type="compositionally biased region" description="Polar residues" evidence="1">
    <location>
        <begin position="878"/>
        <end position="901"/>
    </location>
</feature>
<accession>A0ABN8B7K2</accession>
<dbReference type="PANTHER" id="PTHR13199">
    <property type="entry name" value="GH03947P"/>
    <property type="match status" value="1"/>
</dbReference>
<gene>
    <name evidence="2" type="ORF">CHILSU_LOCUS7707</name>
</gene>
<organism evidence="2 3">
    <name type="scientific">Chilo suppressalis</name>
    <name type="common">Asiatic rice borer moth</name>
    <dbReference type="NCBI Taxonomy" id="168631"/>
    <lineage>
        <taxon>Eukaryota</taxon>
        <taxon>Metazoa</taxon>
        <taxon>Ecdysozoa</taxon>
        <taxon>Arthropoda</taxon>
        <taxon>Hexapoda</taxon>
        <taxon>Insecta</taxon>
        <taxon>Pterygota</taxon>
        <taxon>Neoptera</taxon>
        <taxon>Endopterygota</taxon>
        <taxon>Lepidoptera</taxon>
        <taxon>Glossata</taxon>
        <taxon>Ditrysia</taxon>
        <taxon>Pyraloidea</taxon>
        <taxon>Crambidae</taxon>
        <taxon>Crambinae</taxon>
        <taxon>Chilo</taxon>
    </lineage>
</organism>
<reference evidence="2" key="1">
    <citation type="submission" date="2021-12" db="EMBL/GenBank/DDBJ databases">
        <authorList>
            <person name="King R."/>
        </authorList>
    </citation>
    <scope>NUCLEOTIDE SEQUENCE</scope>
</reference>
<proteinExistence type="predicted"/>
<keyword evidence="3" id="KW-1185">Reference proteome</keyword>
<dbReference type="Proteomes" id="UP001153292">
    <property type="component" value="Chromosome 28"/>
</dbReference>
<name>A0ABN8B7K2_CHISP</name>
<dbReference type="EMBL" id="OU963921">
    <property type="protein sequence ID" value="CAH0404380.1"/>
    <property type="molecule type" value="Genomic_DNA"/>
</dbReference>
<protein>
    <submittedName>
        <fullName evidence="2">Uncharacterized protein</fullName>
    </submittedName>
</protein>